<dbReference type="InterPro" id="IPR029044">
    <property type="entry name" value="Nucleotide-diphossugar_trans"/>
</dbReference>
<proteinExistence type="predicted"/>
<dbReference type="SUPFAM" id="SSF53448">
    <property type="entry name" value="Nucleotide-diphospho-sugar transferases"/>
    <property type="match status" value="1"/>
</dbReference>
<evidence type="ECO:0000313" key="3">
    <source>
        <dbReference type="Proteomes" id="UP000180057"/>
    </source>
</evidence>
<dbReference type="OrthoDB" id="285216at2"/>
<organism evidence="2 3">
    <name type="scientific">Anaerobacillus alkalidiazotrophicus</name>
    <dbReference type="NCBI Taxonomy" id="472963"/>
    <lineage>
        <taxon>Bacteria</taxon>
        <taxon>Bacillati</taxon>
        <taxon>Bacillota</taxon>
        <taxon>Bacilli</taxon>
        <taxon>Bacillales</taxon>
        <taxon>Bacillaceae</taxon>
        <taxon>Anaerobacillus</taxon>
    </lineage>
</organism>
<dbReference type="Gene3D" id="3.90.550.10">
    <property type="entry name" value="Spore Coat Polysaccharide Biosynthesis Protein SpsA, Chain A"/>
    <property type="match status" value="1"/>
</dbReference>
<feature type="domain" description="MobA-like NTP transferase" evidence="1">
    <location>
        <begin position="5"/>
        <end position="169"/>
    </location>
</feature>
<dbReference type="Pfam" id="PF12804">
    <property type="entry name" value="NTP_transf_3"/>
    <property type="match status" value="1"/>
</dbReference>
<reference evidence="2 3" key="1">
    <citation type="submission" date="2016-10" db="EMBL/GenBank/DDBJ databases">
        <title>Draft genome sequences of four alkaliphilic bacteria belonging to the Anaerobacillus genus.</title>
        <authorList>
            <person name="Bassil N.M."/>
            <person name="Lloyd J.R."/>
        </authorList>
    </citation>
    <scope>NUCLEOTIDE SEQUENCE [LARGE SCALE GENOMIC DNA]</scope>
    <source>
        <strain evidence="2 3">DSM 22531</strain>
    </source>
</reference>
<dbReference type="PANTHER" id="PTHR43777">
    <property type="entry name" value="MOLYBDENUM COFACTOR CYTIDYLYLTRANSFERASE"/>
    <property type="match status" value="1"/>
</dbReference>
<dbReference type="Proteomes" id="UP000180057">
    <property type="component" value="Unassembled WGS sequence"/>
</dbReference>
<protein>
    <recommendedName>
        <fullName evidence="1">MobA-like NTP transferase domain-containing protein</fullName>
    </recommendedName>
</protein>
<dbReference type="EMBL" id="MLQS01000007">
    <property type="protein sequence ID" value="OIJ20794.1"/>
    <property type="molecule type" value="Genomic_DNA"/>
</dbReference>
<accession>A0A1S2M835</accession>
<dbReference type="GO" id="GO:0016779">
    <property type="term" value="F:nucleotidyltransferase activity"/>
    <property type="evidence" value="ECO:0007669"/>
    <property type="project" value="UniProtKB-ARBA"/>
</dbReference>
<dbReference type="RefSeq" id="WP_071389268.1">
    <property type="nucleotide sequence ID" value="NZ_MLQS01000007.1"/>
</dbReference>
<dbReference type="PANTHER" id="PTHR43777:SF1">
    <property type="entry name" value="MOLYBDENUM COFACTOR CYTIDYLYLTRANSFERASE"/>
    <property type="match status" value="1"/>
</dbReference>
<dbReference type="InterPro" id="IPR025877">
    <property type="entry name" value="MobA-like_NTP_Trfase"/>
</dbReference>
<sequence length="202" mass="22489">MNVVATILAAGCSSRMGTLKQLLPLNDIPVLQHVIENILVHPFYKIQVIVGYEALKITSSIPVDDSRIEWIYNPHYEQGLSTSFLTAFHSLSNSNSAVMFFLGDQPFIDSRVVSSIFQKSLVVLNQTTDPFVIRPVLDKKPGHPVLFGHFQSLDLTLVKGDCGGKELINSISNKILIPLTSSTSFFDIDTPEDYKLARQIRL</sequence>
<dbReference type="AlphaFoldDB" id="A0A1S2M835"/>
<evidence type="ECO:0000259" key="1">
    <source>
        <dbReference type="Pfam" id="PF12804"/>
    </source>
</evidence>
<name>A0A1S2M835_9BACI</name>
<gene>
    <name evidence="2" type="ORF">BKP45_08330</name>
</gene>
<dbReference type="STRING" id="472963.BKP45_08330"/>
<evidence type="ECO:0000313" key="2">
    <source>
        <dbReference type="EMBL" id="OIJ20794.1"/>
    </source>
</evidence>
<comment type="caution">
    <text evidence="2">The sequence shown here is derived from an EMBL/GenBank/DDBJ whole genome shotgun (WGS) entry which is preliminary data.</text>
</comment>
<keyword evidence="3" id="KW-1185">Reference proteome</keyword>
<dbReference type="CDD" id="cd04182">
    <property type="entry name" value="GT_2_like_f"/>
    <property type="match status" value="1"/>
</dbReference>